<name>A0ABD0M5R5_9CAEN</name>
<evidence type="ECO:0000256" key="1">
    <source>
        <dbReference type="SAM" id="MobiDB-lite"/>
    </source>
</evidence>
<accession>A0ABD0M5R5</accession>
<dbReference type="Proteomes" id="UP001519460">
    <property type="component" value="Unassembled WGS sequence"/>
</dbReference>
<organism evidence="2 3">
    <name type="scientific">Batillaria attramentaria</name>
    <dbReference type="NCBI Taxonomy" id="370345"/>
    <lineage>
        <taxon>Eukaryota</taxon>
        <taxon>Metazoa</taxon>
        <taxon>Spiralia</taxon>
        <taxon>Lophotrochozoa</taxon>
        <taxon>Mollusca</taxon>
        <taxon>Gastropoda</taxon>
        <taxon>Caenogastropoda</taxon>
        <taxon>Sorbeoconcha</taxon>
        <taxon>Cerithioidea</taxon>
        <taxon>Batillariidae</taxon>
        <taxon>Batillaria</taxon>
    </lineage>
</organism>
<keyword evidence="3" id="KW-1185">Reference proteome</keyword>
<feature type="compositionally biased region" description="Basic residues" evidence="1">
    <location>
        <begin position="77"/>
        <end position="87"/>
    </location>
</feature>
<feature type="compositionally biased region" description="Basic and acidic residues" evidence="1">
    <location>
        <begin position="88"/>
        <end position="99"/>
    </location>
</feature>
<dbReference type="EMBL" id="JACVVK020000005">
    <property type="protein sequence ID" value="KAK7507098.1"/>
    <property type="molecule type" value="Genomic_DNA"/>
</dbReference>
<evidence type="ECO:0000313" key="3">
    <source>
        <dbReference type="Proteomes" id="UP001519460"/>
    </source>
</evidence>
<feature type="region of interest" description="Disordered" evidence="1">
    <location>
        <begin position="77"/>
        <end position="105"/>
    </location>
</feature>
<sequence length="105" mass="12003">MGRTYVYSETMRLGKRSASHWGGFVSRYGQCGKNKLHKTRMLEGEGHFLANARAAKRNEGIAFRIARELLPVCFQTLKKKKKPKGQAHGREGQGAEQNRKNNWKK</sequence>
<evidence type="ECO:0000313" key="2">
    <source>
        <dbReference type="EMBL" id="KAK7507098.1"/>
    </source>
</evidence>
<reference evidence="2 3" key="1">
    <citation type="journal article" date="2023" name="Sci. Data">
        <title>Genome assembly of the Korean intertidal mud-creeper Batillaria attramentaria.</title>
        <authorList>
            <person name="Patra A.K."/>
            <person name="Ho P.T."/>
            <person name="Jun S."/>
            <person name="Lee S.J."/>
            <person name="Kim Y."/>
            <person name="Won Y.J."/>
        </authorList>
    </citation>
    <scope>NUCLEOTIDE SEQUENCE [LARGE SCALE GENOMIC DNA]</scope>
    <source>
        <strain evidence="2">Wonlab-2016</strain>
    </source>
</reference>
<proteinExistence type="predicted"/>
<dbReference type="AlphaFoldDB" id="A0ABD0M5R5"/>
<protein>
    <submittedName>
        <fullName evidence="2">Uncharacterized protein</fullName>
    </submittedName>
</protein>
<gene>
    <name evidence="2" type="ORF">BaRGS_00001949</name>
</gene>
<comment type="caution">
    <text evidence="2">The sequence shown here is derived from an EMBL/GenBank/DDBJ whole genome shotgun (WGS) entry which is preliminary data.</text>
</comment>